<dbReference type="Proteomes" id="UP000547973">
    <property type="component" value="Unassembled WGS sequence"/>
</dbReference>
<dbReference type="AlphaFoldDB" id="A0A7Z0CLI4"/>
<organism evidence="1 2">
    <name type="scientific">Demequina lutea</name>
    <dbReference type="NCBI Taxonomy" id="431489"/>
    <lineage>
        <taxon>Bacteria</taxon>
        <taxon>Bacillati</taxon>
        <taxon>Actinomycetota</taxon>
        <taxon>Actinomycetes</taxon>
        <taxon>Micrococcales</taxon>
        <taxon>Demequinaceae</taxon>
        <taxon>Demequina</taxon>
    </lineage>
</organism>
<name>A0A7Z0CLI4_9MICO</name>
<gene>
    <name evidence="1" type="ORF">BKA03_003091</name>
</gene>
<reference evidence="1 2" key="1">
    <citation type="submission" date="2020-07" db="EMBL/GenBank/DDBJ databases">
        <title>Sequencing the genomes of 1000 actinobacteria strains.</title>
        <authorList>
            <person name="Klenk H.-P."/>
        </authorList>
    </citation>
    <scope>NUCLEOTIDE SEQUENCE [LARGE SCALE GENOMIC DNA]</scope>
    <source>
        <strain evidence="1 2">DSM 19970</strain>
    </source>
</reference>
<evidence type="ECO:0000313" key="2">
    <source>
        <dbReference type="Proteomes" id="UP000547973"/>
    </source>
</evidence>
<dbReference type="RefSeq" id="WP_062075526.1">
    <property type="nucleotide sequence ID" value="NZ_BBRC01000010.1"/>
</dbReference>
<keyword evidence="2" id="KW-1185">Reference proteome</keyword>
<comment type="caution">
    <text evidence="1">The sequence shown here is derived from an EMBL/GenBank/DDBJ whole genome shotgun (WGS) entry which is preliminary data.</text>
</comment>
<accession>A0A7Z0CLI4</accession>
<sequence>MTTTELLAHYRATPATDQARFLTTILSGFAEAMTGNYGPCAALNPDKPRCPTCGRKVTDLIDIDVSWTQQDAQITTTTDGETYIDCPSSDGGDFHVAFFLTACCRAALTIPNGTHIEFT</sequence>
<protein>
    <submittedName>
        <fullName evidence="1">Uncharacterized protein</fullName>
    </submittedName>
</protein>
<dbReference type="EMBL" id="JACBZO010000002">
    <property type="protein sequence ID" value="NYI42917.1"/>
    <property type="molecule type" value="Genomic_DNA"/>
</dbReference>
<evidence type="ECO:0000313" key="1">
    <source>
        <dbReference type="EMBL" id="NYI42917.1"/>
    </source>
</evidence>
<proteinExistence type="predicted"/>